<dbReference type="FunFam" id="1.10.275.10:FF:000002">
    <property type="entry name" value="Argininosuccinate lyase"/>
    <property type="match status" value="1"/>
</dbReference>
<feature type="domain" description="Fumarate lyase N-terminal" evidence="1">
    <location>
        <begin position="2"/>
        <end position="286"/>
    </location>
</feature>
<dbReference type="Pfam" id="PF00206">
    <property type="entry name" value="Lyase_1"/>
    <property type="match status" value="1"/>
</dbReference>
<comment type="caution">
    <text evidence="3">The sequence shown here is derived from an EMBL/GenBank/DDBJ whole genome shotgun (WGS) entry which is preliminary data.</text>
</comment>
<dbReference type="GO" id="GO:0042450">
    <property type="term" value="P:L-arginine biosynthetic process via ornithine"/>
    <property type="evidence" value="ECO:0007669"/>
    <property type="project" value="InterPro"/>
</dbReference>
<name>X1AMY9_9ZZZZ</name>
<dbReference type="InterPro" id="IPR020557">
    <property type="entry name" value="Fumarate_lyase_CS"/>
</dbReference>
<proteinExistence type="inferred from homology"/>
<dbReference type="InterPro" id="IPR000362">
    <property type="entry name" value="Fumarate_lyase_fam"/>
</dbReference>
<dbReference type="PANTHER" id="PTHR43814">
    <property type="entry name" value="ARGININOSUCCINATE LYASE"/>
    <property type="match status" value="1"/>
</dbReference>
<protein>
    <recommendedName>
        <fullName evidence="4">Fumarate lyase N-terminal domain-containing protein</fullName>
    </recommendedName>
</protein>
<gene>
    <name evidence="3" type="ORF">S01H4_06193</name>
</gene>
<feature type="non-terminal residue" evidence="3">
    <location>
        <position position="1"/>
    </location>
</feature>
<dbReference type="InterPro" id="IPR024083">
    <property type="entry name" value="Fumarase/histidase_N"/>
</dbReference>
<dbReference type="PRINTS" id="PR00149">
    <property type="entry name" value="FUMRATELYASE"/>
</dbReference>
<evidence type="ECO:0008006" key="4">
    <source>
        <dbReference type="Google" id="ProtNLM"/>
    </source>
</evidence>
<dbReference type="FunFam" id="1.10.40.30:FF:000001">
    <property type="entry name" value="Argininosuccinate lyase"/>
    <property type="match status" value="1"/>
</dbReference>
<dbReference type="Gene3D" id="1.10.275.10">
    <property type="entry name" value="Fumarase/aspartase (N-terminal domain)"/>
    <property type="match status" value="1"/>
</dbReference>
<dbReference type="SUPFAM" id="SSF48557">
    <property type="entry name" value="L-aspartase-like"/>
    <property type="match status" value="1"/>
</dbReference>
<evidence type="ECO:0000259" key="2">
    <source>
        <dbReference type="Pfam" id="PF14698"/>
    </source>
</evidence>
<dbReference type="EMBL" id="BART01001875">
    <property type="protein sequence ID" value="GAG73733.1"/>
    <property type="molecule type" value="Genomic_DNA"/>
</dbReference>
<dbReference type="Pfam" id="PF14698">
    <property type="entry name" value="ASL_C2"/>
    <property type="match status" value="1"/>
</dbReference>
<dbReference type="AlphaFoldDB" id="X1AMY9"/>
<feature type="domain" description="Argininosuccinate lyase C-terminal" evidence="2">
    <location>
        <begin position="349"/>
        <end position="416"/>
    </location>
</feature>
<dbReference type="Gene3D" id="1.20.200.10">
    <property type="entry name" value="Fumarase/aspartase (Central domain)"/>
    <property type="match status" value="1"/>
</dbReference>
<evidence type="ECO:0000259" key="1">
    <source>
        <dbReference type="Pfam" id="PF00206"/>
    </source>
</evidence>
<dbReference type="InterPro" id="IPR022761">
    <property type="entry name" value="Fumarate_lyase_N"/>
</dbReference>
<dbReference type="PROSITE" id="PS00163">
    <property type="entry name" value="FUMARATE_LYASES"/>
    <property type="match status" value="1"/>
</dbReference>
<dbReference type="GO" id="GO:0005829">
    <property type="term" value="C:cytosol"/>
    <property type="evidence" value="ECO:0007669"/>
    <property type="project" value="TreeGrafter"/>
</dbReference>
<dbReference type="HAMAP" id="MF_00006">
    <property type="entry name" value="Arg_succ_lyase"/>
    <property type="match status" value="1"/>
</dbReference>
<dbReference type="InterPro" id="IPR008948">
    <property type="entry name" value="L-Aspartase-like"/>
</dbReference>
<accession>X1AMY9</accession>
<evidence type="ECO:0000313" key="3">
    <source>
        <dbReference type="EMBL" id="GAG73733.1"/>
    </source>
</evidence>
<dbReference type="Gene3D" id="1.10.40.30">
    <property type="entry name" value="Fumarase/aspartase (C-terminal domain)"/>
    <property type="match status" value="1"/>
</dbReference>
<dbReference type="CDD" id="cd01359">
    <property type="entry name" value="Argininosuccinate_lyase"/>
    <property type="match status" value="1"/>
</dbReference>
<dbReference type="PRINTS" id="PR00145">
    <property type="entry name" value="ARGSUCLYASE"/>
</dbReference>
<dbReference type="GO" id="GO:0004056">
    <property type="term" value="F:argininosuccinate lyase activity"/>
    <property type="evidence" value="ECO:0007669"/>
    <property type="project" value="InterPro"/>
</dbReference>
<organism evidence="3">
    <name type="scientific">marine sediment metagenome</name>
    <dbReference type="NCBI Taxonomy" id="412755"/>
    <lineage>
        <taxon>unclassified sequences</taxon>
        <taxon>metagenomes</taxon>
        <taxon>ecological metagenomes</taxon>
    </lineage>
</organism>
<sequence length="453" mass="51089">VVETFTSSIQVDRRLYAYDIQGSMAHCKMLAKASIITDDDADAIIRGLEEIRQEIEENRFQFDDSLEDIHMHIESRLIEIAGPAAQKLHTARSRNDQVAVDLRMYLRHETSRIIQRLYLLQKVVAALAKKHQDMIMPGYTHMQRAQPILLSHHLMAYFEMFSRDMERLEECLKRINVMPLGSAALAGTTYPIDREYTARLLRFETLSANSIDAVSDRDFIIEFLCAAALCLVHFSRLSEELILWSTAEFSFIELPDSFATGSSIMPQKKNPDVAELVRGKSAAAIGSLVTLLTLMKSLPLAYNRDMQEDKVPLFDTVDTLAACIEIMTAMLPMVQFKEANMHQAASGGFLNATDLADYLASRGMAFREAHRLVGEAVGFALARKKELHELSLEQLQSFSPLIKDDIFFFLTTRQMIARRTSYGGTAGKMVAQAIAAAEKRLDQKKEDLPAFHK</sequence>
<dbReference type="NCBIfam" id="TIGR00838">
    <property type="entry name" value="argH"/>
    <property type="match status" value="1"/>
</dbReference>
<dbReference type="PANTHER" id="PTHR43814:SF1">
    <property type="entry name" value="ARGININOSUCCINATE LYASE"/>
    <property type="match status" value="1"/>
</dbReference>
<reference evidence="3" key="1">
    <citation type="journal article" date="2014" name="Front. Microbiol.">
        <title>High frequency of phylogenetically diverse reductive dehalogenase-homologous genes in deep subseafloor sedimentary metagenomes.</title>
        <authorList>
            <person name="Kawai M."/>
            <person name="Futagami T."/>
            <person name="Toyoda A."/>
            <person name="Takaki Y."/>
            <person name="Nishi S."/>
            <person name="Hori S."/>
            <person name="Arai W."/>
            <person name="Tsubouchi T."/>
            <person name="Morono Y."/>
            <person name="Uchiyama I."/>
            <person name="Ito T."/>
            <person name="Fujiyama A."/>
            <person name="Inagaki F."/>
            <person name="Takami H."/>
        </authorList>
    </citation>
    <scope>NUCLEOTIDE SEQUENCE</scope>
    <source>
        <strain evidence="3">Expedition CK06-06</strain>
    </source>
</reference>
<dbReference type="InterPro" id="IPR029419">
    <property type="entry name" value="Arg_succ_lyase_C"/>
</dbReference>
<dbReference type="FunFam" id="1.20.200.10:FF:000015">
    <property type="entry name" value="argininosuccinate lyase isoform X2"/>
    <property type="match status" value="1"/>
</dbReference>
<dbReference type="InterPro" id="IPR009049">
    <property type="entry name" value="Argininosuccinate_lyase"/>
</dbReference>